<organism evidence="1 2">
    <name type="scientific">Methylovulum psychrotolerans</name>
    <dbReference type="NCBI Taxonomy" id="1704499"/>
    <lineage>
        <taxon>Bacteria</taxon>
        <taxon>Pseudomonadati</taxon>
        <taxon>Pseudomonadota</taxon>
        <taxon>Gammaproteobacteria</taxon>
        <taxon>Methylococcales</taxon>
        <taxon>Methylococcaceae</taxon>
        <taxon>Methylovulum</taxon>
    </lineage>
</organism>
<accession>A0A2S5CHE6</accession>
<evidence type="ECO:0000313" key="2">
    <source>
        <dbReference type="Proteomes" id="UP000237423"/>
    </source>
</evidence>
<reference evidence="1 2" key="1">
    <citation type="submission" date="2017-11" db="EMBL/GenBank/DDBJ databases">
        <title>Draft Genome Sequence of Methylobacter psychrotolerans Sph1T, an Obligate Methanotroph from Low-Temperature Environments.</title>
        <authorList>
            <person name="Oshkin I.Y."/>
            <person name="Miroshnikov K."/>
            <person name="Belova S.E."/>
            <person name="Korzhenkov A."/>
            <person name="Toshchakov S.V."/>
            <person name="Dedysh S.N."/>
        </authorList>
    </citation>
    <scope>NUCLEOTIDE SEQUENCE [LARGE SCALE GENOMIC DNA]</scope>
    <source>
        <strain evidence="1 2">Sph1</strain>
    </source>
</reference>
<name>A0A2S5CHE6_9GAMM</name>
<dbReference type="Proteomes" id="UP000237423">
    <property type="component" value="Unassembled WGS sequence"/>
</dbReference>
<comment type="caution">
    <text evidence="1">The sequence shown here is derived from an EMBL/GenBank/DDBJ whole genome shotgun (WGS) entry which is preliminary data.</text>
</comment>
<dbReference type="AlphaFoldDB" id="A0A2S5CHE6"/>
<dbReference type="RefSeq" id="WP_103975570.1">
    <property type="nucleotide sequence ID" value="NZ_PGFZ01000014.1"/>
</dbReference>
<dbReference type="Pfam" id="PF12974">
    <property type="entry name" value="Phosphonate-bd"/>
    <property type="match status" value="1"/>
</dbReference>
<dbReference type="EMBL" id="PGFZ01000014">
    <property type="protein sequence ID" value="POZ50187.1"/>
    <property type="molecule type" value="Genomic_DNA"/>
</dbReference>
<evidence type="ECO:0000313" key="1">
    <source>
        <dbReference type="EMBL" id="POZ50187.1"/>
    </source>
</evidence>
<sequence>MMIKYPTIFRQWRAWISVVLWALLSIPIAPAGTPETVFFYNPESSVDNFAALKAEFDDYLSKQGAYSFQPFSERNTFEVMLAGKPQGVYLLSSWHYLQLNAKTPLEAKLVGTAKGEPQQRKILTAKDIDNIPALAGATIAGAGSEDYLRSQLQQMLGASYAALMPKIKLLSVPKDIDALMAVSFGMASAALSSENSLNKLALINPKQHAQLKTLASGEKSFLLIAAVAKPSQSDAQPLLKIIETMQQQPDGEKNLKMLGLDGWKRIDALDTSLVKQLRLP</sequence>
<gene>
    <name evidence="1" type="ORF">AADEFJLK_04084</name>
</gene>
<protein>
    <recommendedName>
        <fullName evidence="3">Phosphate ABC transporter substrate-binding protein</fullName>
    </recommendedName>
</protein>
<evidence type="ECO:0008006" key="3">
    <source>
        <dbReference type="Google" id="ProtNLM"/>
    </source>
</evidence>
<dbReference type="SUPFAM" id="SSF53850">
    <property type="entry name" value="Periplasmic binding protein-like II"/>
    <property type="match status" value="1"/>
</dbReference>
<proteinExistence type="predicted"/>